<feature type="transmembrane region" description="Helical" evidence="5">
    <location>
        <begin position="411"/>
        <end position="429"/>
    </location>
</feature>
<feature type="transmembrane region" description="Helical" evidence="5">
    <location>
        <begin position="111"/>
        <end position="130"/>
    </location>
</feature>
<evidence type="ECO:0000313" key="8">
    <source>
        <dbReference type="Proteomes" id="UP001424441"/>
    </source>
</evidence>
<dbReference type="Gene3D" id="1.20.1740.10">
    <property type="entry name" value="Amino acid/polyamine transporter I"/>
    <property type="match status" value="1"/>
</dbReference>
<name>A0ABN1GH72_9HYPH</name>
<organism evidence="7 8">
    <name type="scientific">Paenochrobactrum glaciei</name>
    <dbReference type="NCBI Taxonomy" id="486407"/>
    <lineage>
        <taxon>Bacteria</taxon>
        <taxon>Pseudomonadati</taxon>
        <taxon>Pseudomonadota</taxon>
        <taxon>Alphaproteobacteria</taxon>
        <taxon>Hyphomicrobiales</taxon>
        <taxon>Brucellaceae</taxon>
        <taxon>Paenochrobactrum</taxon>
    </lineage>
</organism>
<accession>A0ABN1GH72</accession>
<dbReference type="PANTHER" id="PTHR42770">
    <property type="entry name" value="AMINO ACID TRANSPORTER-RELATED"/>
    <property type="match status" value="1"/>
</dbReference>
<dbReference type="EMBL" id="BAAADE010000008">
    <property type="protein sequence ID" value="GAA0611464.1"/>
    <property type="molecule type" value="Genomic_DNA"/>
</dbReference>
<proteinExistence type="predicted"/>
<sequence length="469" mass="51227">MKPEPGGNINAESRTFTYADATTFAGVTAPQHNKLHRVLGLPSLVFFGLAYMVPLAIFDTYGIVTQITLGHLPAAYVLTLAAMFFTAYSYGRMVEVLPAAGSAYSYSRHAFGGRTGFMVGWTLMLDYIFLPMLNYILIGIYMSEYFPGIPAAWWIIGAILLVTVLNILGIKVVARMNFIIIGFQVIFLAFFFTLFFTSIGREGAPSLLAPFYSENMRIGAIVSGAAILCLSFLGFDAVSTLSEETKNPKRDIPRAIMLCTVVGGLIFILSAWAGHIIFPDWQTFADPDAAAVDVMGKAGGAFMVSFFTAAYMTGTFASTMAAQASVSRILYAMGRDRVLPYTLFGTVHRTLGTPVRATIFVGIVSLIALEIDLELAASMISFGALAAFSFVNLSVIKTYLFDQGKRQGSDLLRYGLLPGFGFLLTVWLWTGLSKTTFTVGIIWVVVGFSYLLYLTRMFKKPVPKLDLAD</sequence>
<keyword evidence="2 5" id="KW-0812">Transmembrane</keyword>
<feature type="transmembrane region" description="Helical" evidence="5">
    <location>
        <begin position="435"/>
        <end position="454"/>
    </location>
</feature>
<comment type="subcellular location">
    <subcellularLocation>
        <location evidence="1">Membrane</location>
        <topology evidence="1">Multi-pass membrane protein</topology>
    </subcellularLocation>
</comment>
<feature type="transmembrane region" description="Helical" evidence="5">
    <location>
        <begin position="351"/>
        <end position="369"/>
    </location>
</feature>
<feature type="transmembrane region" description="Helical" evidence="5">
    <location>
        <begin position="38"/>
        <end position="58"/>
    </location>
</feature>
<evidence type="ECO:0000256" key="5">
    <source>
        <dbReference type="SAM" id="Phobius"/>
    </source>
</evidence>
<feature type="transmembrane region" description="Helical" evidence="5">
    <location>
        <begin position="150"/>
        <end position="169"/>
    </location>
</feature>
<dbReference type="RefSeq" id="WP_343806916.1">
    <property type="nucleotide sequence ID" value="NZ_BAAADE010000008.1"/>
</dbReference>
<feature type="domain" description="Amino acid permease/ SLC12A" evidence="6">
    <location>
        <begin position="45"/>
        <end position="394"/>
    </location>
</feature>
<evidence type="ECO:0000256" key="4">
    <source>
        <dbReference type="ARBA" id="ARBA00023136"/>
    </source>
</evidence>
<dbReference type="Pfam" id="PF00324">
    <property type="entry name" value="AA_permease"/>
    <property type="match status" value="1"/>
</dbReference>
<keyword evidence="4 5" id="KW-0472">Membrane</keyword>
<gene>
    <name evidence="7" type="ORF">GCM10008943_28750</name>
</gene>
<protein>
    <submittedName>
        <fullName evidence="7">Amino acid permease</fullName>
    </submittedName>
</protein>
<evidence type="ECO:0000259" key="6">
    <source>
        <dbReference type="Pfam" id="PF00324"/>
    </source>
</evidence>
<reference evidence="7 8" key="1">
    <citation type="journal article" date="2019" name="Int. J. Syst. Evol. Microbiol.">
        <title>The Global Catalogue of Microorganisms (GCM) 10K type strain sequencing project: providing services to taxonomists for standard genome sequencing and annotation.</title>
        <authorList>
            <consortium name="The Broad Institute Genomics Platform"/>
            <consortium name="The Broad Institute Genome Sequencing Center for Infectious Disease"/>
            <person name="Wu L."/>
            <person name="Ma J."/>
        </authorList>
    </citation>
    <scope>NUCLEOTIDE SEQUENCE [LARGE SCALE GENOMIC DNA]</scope>
    <source>
        <strain evidence="7 8">JCM 15115</strain>
    </source>
</reference>
<dbReference type="InterPro" id="IPR050367">
    <property type="entry name" value="APC_superfamily"/>
</dbReference>
<feature type="transmembrane region" description="Helical" evidence="5">
    <location>
        <begin position="176"/>
        <end position="196"/>
    </location>
</feature>
<evidence type="ECO:0000256" key="3">
    <source>
        <dbReference type="ARBA" id="ARBA00022989"/>
    </source>
</evidence>
<dbReference type="PANTHER" id="PTHR42770:SF8">
    <property type="entry name" value="PUTRESCINE IMPORTER PUUP"/>
    <property type="match status" value="1"/>
</dbReference>
<dbReference type="InterPro" id="IPR004841">
    <property type="entry name" value="AA-permease/SLC12A_dom"/>
</dbReference>
<evidence type="ECO:0000313" key="7">
    <source>
        <dbReference type="EMBL" id="GAA0611464.1"/>
    </source>
</evidence>
<comment type="caution">
    <text evidence="7">The sequence shown here is derived from an EMBL/GenBank/DDBJ whole genome shotgun (WGS) entry which is preliminary data.</text>
</comment>
<dbReference type="Proteomes" id="UP001424441">
    <property type="component" value="Unassembled WGS sequence"/>
</dbReference>
<feature type="transmembrane region" description="Helical" evidence="5">
    <location>
        <begin position="70"/>
        <end position="90"/>
    </location>
</feature>
<feature type="transmembrane region" description="Helical" evidence="5">
    <location>
        <begin position="375"/>
        <end position="399"/>
    </location>
</feature>
<feature type="transmembrane region" description="Helical" evidence="5">
    <location>
        <begin position="298"/>
        <end position="331"/>
    </location>
</feature>
<evidence type="ECO:0000256" key="1">
    <source>
        <dbReference type="ARBA" id="ARBA00004141"/>
    </source>
</evidence>
<feature type="transmembrane region" description="Helical" evidence="5">
    <location>
        <begin position="255"/>
        <end position="278"/>
    </location>
</feature>
<keyword evidence="3 5" id="KW-1133">Transmembrane helix</keyword>
<evidence type="ECO:0000256" key="2">
    <source>
        <dbReference type="ARBA" id="ARBA00022692"/>
    </source>
</evidence>
<keyword evidence="8" id="KW-1185">Reference proteome</keyword>
<dbReference type="PIRSF" id="PIRSF006060">
    <property type="entry name" value="AA_transporter"/>
    <property type="match status" value="1"/>
</dbReference>
<feature type="transmembrane region" description="Helical" evidence="5">
    <location>
        <begin position="216"/>
        <end position="235"/>
    </location>
</feature>